<dbReference type="PANTHER" id="PTHR10655">
    <property type="entry name" value="LYSOPHOSPHOLIPASE-RELATED"/>
    <property type="match status" value="1"/>
</dbReference>
<evidence type="ECO:0000313" key="4">
    <source>
        <dbReference type="EMBL" id="TDP13338.1"/>
    </source>
</evidence>
<dbReference type="Pfam" id="PF02230">
    <property type="entry name" value="Abhydrolase_2"/>
    <property type="match status" value="1"/>
</dbReference>
<feature type="domain" description="Phospholipase/carboxylesterase/thioesterase" evidence="3">
    <location>
        <begin position="22"/>
        <end position="215"/>
    </location>
</feature>
<keyword evidence="2" id="KW-0378">Hydrolase</keyword>
<protein>
    <submittedName>
        <fullName evidence="4">Phospholipase/carboxylesterase</fullName>
    </submittedName>
</protein>
<dbReference type="Gene3D" id="3.40.50.1820">
    <property type="entry name" value="alpha/beta hydrolase"/>
    <property type="match status" value="1"/>
</dbReference>
<dbReference type="InterPro" id="IPR003140">
    <property type="entry name" value="PLipase/COase/thioEstase"/>
</dbReference>
<dbReference type="InterPro" id="IPR029058">
    <property type="entry name" value="AB_hydrolase_fold"/>
</dbReference>
<evidence type="ECO:0000256" key="2">
    <source>
        <dbReference type="ARBA" id="ARBA00022801"/>
    </source>
</evidence>
<proteinExistence type="inferred from homology"/>
<gene>
    <name evidence="4" type="ORF">DFR39_101813</name>
</gene>
<dbReference type="NCBIfam" id="NF008525">
    <property type="entry name" value="PRK11460.1"/>
    <property type="match status" value="1"/>
</dbReference>
<organism evidence="4 5">
    <name type="scientific">Roseateles asaccharophilus</name>
    <dbReference type="NCBI Taxonomy" id="582607"/>
    <lineage>
        <taxon>Bacteria</taxon>
        <taxon>Pseudomonadati</taxon>
        <taxon>Pseudomonadota</taxon>
        <taxon>Betaproteobacteria</taxon>
        <taxon>Burkholderiales</taxon>
        <taxon>Sphaerotilaceae</taxon>
        <taxon>Roseateles</taxon>
    </lineage>
</organism>
<dbReference type="EMBL" id="SNXE01000001">
    <property type="protein sequence ID" value="TDP13338.1"/>
    <property type="molecule type" value="Genomic_DNA"/>
</dbReference>
<evidence type="ECO:0000313" key="5">
    <source>
        <dbReference type="Proteomes" id="UP000295357"/>
    </source>
</evidence>
<comment type="similarity">
    <text evidence="1">Belongs to the AB hydrolase superfamily. AB hydrolase 2 family.</text>
</comment>
<evidence type="ECO:0000259" key="3">
    <source>
        <dbReference type="Pfam" id="PF02230"/>
    </source>
</evidence>
<evidence type="ECO:0000256" key="1">
    <source>
        <dbReference type="ARBA" id="ARBA00006499"/>
    </source>
</evidence>
<dbReference type="InterPro" id="IPR050565">
    <property type="entry name" value="LYPA1-2/EST-like"/>
</dbReference>
<dbReference type="AlphaFoldDB" id="A0A4R6NCH8"/>
<name>A0A4R6NCH8_9BURK</name>
<keyword evidence="5" id="KW-1185">Reference proteome</keyword>
<reference evidence="4 5" key="1">
    <citation type="submission" date="2019-03" db="EMBL/GenBank/DDBJ databases">
        <title>Genomic Encyclopedia of Type Strains, Phase IV (KMG-IV): sequencing the most valuable type-strain genomes for metagenomic binning, comparative biology and taxonomic classification.</title>
        <authorList>
            <person name="Goeker M."/>
        </authorList>
    </citation>
    <scope>NUCLEOTIDE SEQUENCE [LARGE SCALE GENOMIC DNA]</scope>
    <source>
        <strain evidence="4 5">DSM 25082</strain>
    </source>
</reference>
<dbReference type="SUPFAM" id="SSF53474">
    <property type="entry name" value="alpha/beta-Hydrolases"/>
    <property type="match status" value="1"/>
</dbReference>
<dbReference type="RefSeq" id="WP_133602231.1">
    <property type="nucleotide sequence ID" value="NZ_JAUFPJ010000001.1"/>
</dbReference>
<sequence length="238" mass="25233">MNAYSAPALALLPAGGAAPELLFLLFHGLGADAQQMRPLAEALRTQYPQAAVLSFDAPEPFDGVPGGGSGYQWFSAQGLDDENHPARVAAALPGFIALVRACAAQHGLAWERVALGGFSQGAIMALEAVQAEPQLAGRVLAFGGRHAQLPAHAPEQVSVHLLHGMADTVLPYQYAVESAQTLVRLGGDVTADVRPGIGHELHPVLIDKAMEQLRTFVPARLWREAMLAAAEQERQQQS</sequence>
<dbReference type="OrthoDB" id="9801763at2"/>
<dbReference type="PANTHER" id="PTHR10655:SF17">
    <property type="entry name" value="LYSOPHOSPHOLIPASE-LIKE PROTEIN 1"/>
    <property type="match status" value="1"/>
</dbReference>
<dbReference type="GO" id="GO:0016787">
    <property type="term" value="F:hydrolase activity"/>
    <property type="evidence" value="ECO:0007669"/>
    <property type="project" value="UniProtKB-KW"/>
</dbReference>
<accession>A0A4R6NCH8</accession>
<comment type="caution">
    <text evidence="4">The sequence shown here is derived from an EMBL/GenBank/DDBJ whole genome shotgun (WGS) entry which is preliminary data.</text>
</comment>
<dbReference type="Proteomes" id="UP000295357">
    <property type="component" value="Unassembled WGS sequence"/>
</dbReference>